<feature type="non-terminal residue" evidence="2">
    <location>
        <position position="1"/>
    </location>
</feature>
<reference evidence="2" key="1">
    <citation type="submission" date="2022-03" db="EMBL/GenBank/DDBJ databases">
        <authorList>
            <person name="Lindestad O."/>
        </authorList>
    </citation>
    <scope>NUCLEOTIDE SEQUENCE</scope>
</reference>
<dbReference type="EMBL" id="CAKXAJ010008057">
    <property type="protein sequence ID" value="CAH2210685.1"/>
    <property type="molecule type" value="Genomic_DNA"/>
</dbReference>
<sequence>SKHECNHLPLIFKEHLVSEHPSLTNIYDAGPSKKRPSSTMDASISKHECNHLPLIFKEHLVSEHPSLTNIYDAGPSKKRPSSTMDASIVHMN</sequence>
<comment type="caution">
    <text evidence="2">The sequence shown here is derived from an EMBL/GenBank/DDBJ whole genome shotgun (WGS) entry which is preliminary data.</text>
</comment>
<dbReference type="AlphaFoldDB" id="A0A8S4QNG1"/>
<feature type="region of interest" description="Disordered" evidence="1">
    <location>
        <begin position="23"/>
        <end position="43"/>
    </location>
</feature>
<evidence type="ECO:0000256" key="1">
    <source>
        <dbReference type="SAM" id="MobiDB-lite"/>
    </source>
</evidence>
<keyword evidence="3" id="KW-1185">Reference proteome</keyword>
<accession>A0A8S4QNG1</accession>
<proteinExistence type="predicted"/>
<gene>
    <name evidence="2" type="primary">jg6463</name>
    <name evidence="2" type="ORF">PAEG_LOCUS2574</name>
</gene>
<protein>
    <submittedName>
        <fullName evidence="2">Jg6463 protein</fullName>
    </submittedName>
</protein>
<feature type="region of interest" description="Disordered" evidence="1">
    <location>
        <begin position="69"/>
        <end position="92"/>
    </location>
</feature>
<name>A0A8S4QNG1_9NEOP</name>
<evidence type="ECO:0000313" key="2">
    <source>
        <dbReference type="EMBL" id="CAH2210685.1"/>
    </source>
</evidence>
<organism evidence="2 3">
    <name type="scientific">Pararge aegeria aegeria</name>
    <dbReference type="NCBI Taxonomy" id="348720"/>
    <lineage>
        <taxon>Eukaryota</taxon>
        <taxon>Metazoa</taxon>
        <taxon>Ecdysozoa</taxon>
        <taxon>Arthropoda</taxon>
        <taxon>Hexapoda</taxon>
        <taxon>Insecta</taxon>
        <taxon>Pterygota</taxon>
        <taxon>Neoptera</taxon>
        <taxon>Endopterygota</taxon>
        <taxon>Lepidoptera</taxon>
        <taxon>Glossata</taxon>
        <taxon>Ditrysia</taxon>
        <taxon>Papilionoidea</taxon>
        <taxon>Nymphalidae</taxon>
        <taxon>Satyrinae</taxon>
        <taxon>Satyrini</taxon>
        <taxon>Parargina</taxon>
        <taxon>Pararge</taxon>
    </lineage>
</organism>
<dbReference type="Proteomes" id="UP000838756">
    <property type="component" value="Unassembled WGS sequence"/>
</dbReference>
<evidence type="ECO:0000313" key="3">
    <source>
        <dbReference type="Proteomes" id="UP000838756"/>
    </source>
</evidence>